<dbReference type="RefSeq" id="WP_121851729.1">
    <property type="nucleotide sequence ID" value="NZ_CP037952.1"/>
</dbReference>
<reference evidence="1 2" key="1">
    <citation type="submission" date="2018-09" db="EMBL/GenBank/DDBJ databases">
        <title>Phylogeny of the Shewanellaceae, and recommendation for two new genera, Pseudoshewanella and Parashewanella.</title>
        <authorList>
            <person name="Wang G."/>
        </authorList>
    </citation>
    <scope>NUCLEOTIDE SEQUENCE [LARGE SCALE GENOMIC DNA]</scope>
    <source>
        <strain evidence="1 2">KCTC 22492</strain>
    </source>
</reference>
<name>A0A3A6UJW6_9GAMM</name>
<dbReference type="Proteomes" id="UP000273022">
    <property type="component" value="Unassembled WGS sequence"/>
</dbReference>
<dbReference type="OrthoDB" id="6195612at2"/>
<proteinExistence type="predicted"/>
<keyword evidence="1" id="KW-0808">Transferase</keyword>
<evidence type="ECO:0000313" key="1">
    <source>
        <dbReference type="EMBL" id="RJY19491.1"/>
    </source>
</evidence>
<dbReference type="InterPro" id="IPR016181">
    <property type="entry name" value="Acyl_CoA_acyltransferase"/>
</dbReference>
<dbReference type="SUPFAM" id="SSF55729">
    <property type="entry name" value="Acyl-CoA N-acyltransferases (Nat)"/>
    <property type="match status" value="1"/>
</dbReference>
<gene>
    <name evidence="1" type="ORF">D5R81_00655</name>
</gene>
<organism evidence="1 2">
    <name type="scientific">Parashewanella spongiae</name>
    <dbReference type="NCBI Taxonomy" id="342950"/>
    <lineage>
        <taxon>Bacteria</taxon>
        <taxon>Pseudomonadati</taxon>
        <taxon>Pseudomonadota</taxon>
        <taxon>Gammaproteobacteria</taxon>
        <taxon>Alteromonadales</taxon>
        <taxon>Shewanellaceae</taxon>
        <taxon>Parashewanella</taxon>
    </lineage>
</organism>
<evidence type="ECO:0000313" key="2">
    <source>
        <dbReference type="Proteomes" id="UP000273022"/>
    </source>
</evidence>
<protein>
    <submittedName>
        <fullName evidence="1">GNAT family N-acetyltransferase</fullName>
    </submittedName>
</protein>
<dbReference type="AlphaFoldDB" id="A0A3A6UJW6"/>
<dbReference type="EMBL" id="QYYH01000002">
    <property type="protein sequence ID" value="RJY19491.1"/>
    <property type="molecule type" value="Genomic_DNA"/>
</dbReference>
<sequence>MVNAEINNARAVYLTAEDLRVASSIIYNSYYDDPFFTEALGAENKLTYSKKLRSAIREELNSLWQQEQALIGLFDESRMVGVACVMTQELPVGEDRYWNWRLKMVLGTGWKSTQSIMEKESCIQDHLPNNNCGVIQFIAISPIEQSKGYGIILANAALSWGEENPSIKGIGVFVNQQDHYDLFLKVGFKPLTEVQISNIKGHLLFVNC</sequence>
<comment type="caution">
    <text evidence="1">The sequence shown here is derived from an EMBL/GenBank/DDBJ whole genome shotgun (WGS) entry which is preliminary data.</text>
</comment>
<accession>A0A3A6UJW6</accession>
<keyword evidence="2" id="KW-1185">Reference proteome</keyword>
<dbReference type="GO" id="GO:0016740">
    <property type="term" value="F:transferase activity"/>
    <property type="evidence" value="ECO:0007669"/>
    <property type="project" value="UniProtKB-KW"/>
</dbReference>
<dbReference type="Gene3D" id="3.40.630.30">
    <property type="match status" value="1"/>
</dbReference>